<name>A0A0E9R0D0_ANGAN</name>
<reference evidence="1" key="2">
    <citation type="journal article" date="2015" name="Fish Shellfish Immunol.">
        <title>Early steps in the European eel (Anguilla anguilla)-Vibrio vulnificus interaction in the gills: Role of the RtxA13 toxin.</title>
        <authorList>
            <person name="Callol A."/>
            <person name="Pajuelo D."/>
            <person name="Ebbesson L."/>
            <person name="Teles M."/>
            <person name="MacKenzie S."/>
            <person name="Amaro C."/>
        </authorList>
    </citation>
    <scope>NUCLEOTIDE SEQUENCE</scope>
</reference>
<sequence length="18" mass="1999">MSNQRALDPLGNNDIIVE</sequence>
<proteinExistence type="predicted"/>
<accession>A0A0E9R0D0</accession>
<protein>
    <submittedName>
        <fullName evidence="1">Uncharacterized protein</fullName>
    </submittedName>
</protein>
<dbReference type="EMBL" id="GBXM01086008">
    <property type="protein sequence ID" value="JAH22569.1"/>
    <property type="molecule type" value="Transcribed_RNA"/>
</dbReference>
<organism evidence="1">
    <name type="scientific">Anguilla anguilla</name>
    <name type="common">European freshwater eel</name>
    <name type="synonym">Muraena anguilla</name>
    <dbReference type="NCBI Taxonomy" id="7936"/>
    <lineage>
        <taxon>Eukaryota</taxon>
        <taxon>Metazoa</taxon>
        <taxon>Chordata</taxon>
        <taxon>Craniata</taxon>
        <taxon>Vertebrata</taxon>
        <taxon>Euteleostomi</taxon>
        <taxon>Actinopterygii</taxon>
        <taxon>Neopterygii</taxon>
        <taxon>Teleostei</taxon>
        <taxon>Anguilliformes</taxon>
        <taxon>Anguillidae</taxon>
        <taxon>Anguilla</taxon>
    </lineage>
</organism>
<reference evidence="1" key="1">
    <citation type="submission" date="2014-11" db="EMBL/GenBank/DDBJ databases">
        <authorList>
            <person name="Amaro Gonzalez C."/>
        </authorList>
    </citation>
    <scope>NUCLEOTIDE SEQUENCE</scope>
</reference>
<evidence type="ECO:0000313" key="1">
    <source>
        <dbReference type="EMBL" id="JAH22569.1"/>
    </source>
</evidence>
<dbReference type="AlphaFoldDB" id="A0A0E9R0D0"/>